<accession>F7Y7N3</accession>
<dbReference type="HOGENOM" id="CLU_2771103_0_0_5"/>
<dbReference type="Proteomes" id="UP000001623">
    <property type="component" value="Chromosome"/>
</dbReference>
<evidence type="ECO:0000313" key="2">
    <source>
        <dbReference type="Proteomes" id="UP000001623"/>
    </source>
</evidence>
<gene>
    <name evidence="1" type="ordered locus">Mesop_0709</name>
</gene>
<protein>
    <submittedName>
        <fullName evidence="1">Uncharacterized protein</fullName>
    </submittedName>
</protein>
<proteinExistence type="predicted"/>
<dbReference type="KEGG" id="mop:Mesop_0709"/>
<name>F7Y7N3_MESOW</name>
<sequence>MRPADELGDDVFYQCLQGRFGTAETVDHGLNDAIPFKDVCIECQARVLGEHREEGELGSAVAFETDARH</sequence>
<dbReference type="AlphaFoldDB" id="F7Y7N3"/>
<evidence type="ECO:0000313" key="1">
    <source>
        <dbReference type="EMBL" id="AEH85202.1"/>
    </source>
</evidence>
<reference evidence="1 2" key="1">
    <citation type="submission" date="2010-10" db="EMBL/GenBank/DDBJ databases">
        <title>Complete sequence of Mesorhizobium opportunistum WSM2075.</title>
        <authorList>
            <consortium name="US DOE Joint Genome Institute"/>
            <person name="Lucas S."/>
            <person name="Copeland A."/>
            <person name="Lapidus A."/>
            <person name="Cheng J.-F."/>
            <person name="Bruce D."/>
            <person name="Goodwin L."/>
            <person name="Pitluck S."/>
            <person name="Chertkov O."/>
            <person name="Misra M."/>
            <person name="Detter J.C."/>
            <person name="Han C."/>
            <person name="Tapia R."/>
            <person name="Land M."/>
            <person name="Hauser L."/>
            <person name="Kyrpides N."/>
            <person name="Ovchinnikova G."/>
            <person name="Mavrommatis K.M."/>
            <person name="Tiwari R.P."/>
            <person name="Howieson J.G."/>
            <person name="O'Hara G.W."/>
            <person name="Nandasena K.G."/>
            <person name="Woyke T."/>
        </authorList>
    </citation>
    <scope>NUCLEOTIDE SEQUENCE [LARGE SCALE GENOMIC DNA]</scope>
    <source>
        <strain evidence="2">LMG 24607 / HAMBI 3007 / WSM2075</strain>
    </source>
</reference>
<organism evidence="1 2">
    <name type="scientific">Mesorhizobium opportunistum (strain LMG 24607 / HAMBI 3007 / WSM2075)</name>
    <dbReference type="NCBI Taxonomy" id="536019"/>
    <lineage>
        <taxon>Bacteria</taxon>
        <taxon>Pseudomonadati</taxon>
        <taxon>Pseudomonadota</taxon>
        <taxon>Alphaproteobacteria</taxon>
        <taxon>Hyphomicrobiales</taxon>
        <taxon>Phyllobacteriaceae</taxon>
        <taxon>Mesorhizobium</taxon>
    </lineage>
</organism>
<dbReference type="EMBL" id="CP002279">
    <property type="protein sequence ID" value="AEH85202.1"/>
    <property type="molecule type" value="Genomic_DNA"/>
</dbReference>